<accession>A0A0H3XI39</accession>
<dbReference type="PROSITE" id="PS52039">
    <property type="entry name" value="TOPO_IA_2"/>
    <property type="match status" value="1"/>
</dbReference>
<dbReference type="InterPro" id="IPR006171">
    <property type="entry name" value="TOPRIM_dom"/>
</dbReference>
<dbReference type="PRINTS" id="PR00417">
    <property type="entry name" value="PRTPISMRASEI"/>
</dbReference>
<evidence type="ECO:0000256" key="7">
    <source>
        <dbReference type="ARBA" id="ARBA00030003"/>
    </source>
</evidence>
<organism evidence="13 14">
    <name type="scientific">Spiroplasma eriocheiris</name>
    <dbReference type="NCBI Taxonomy" id="315358"/>
    <lineage>
        <taxon>Bacteria</taxon>
        <taxon>Bacillati</taxon>
        <taxon>Mycoplasmatota</taxon>
        <taxon>Mollicutes</taxon>
        <taxon>Entomoplasmatales</taxon>
        <taxon>Spiroplasmataceae</taxon>
        <taxon>Spiroplasma</taxon>
    </lineage>
</organism>
<keyword evidence="5" id="KW-0238">DNA-binding</keyword>
<dbReference type="Gene3D" id="1.10.460.10">
    <property type="entry name" value="Topoisomerase I, domain 2"/>
    <property type="match status" value="1"/>
</dbReference>
<dbReference type="PANTHER" id="PTHR42785:SF1">
    <property type="entry name" value="DNA TOPOISOMERASE"/>
    <property type="match status" value="1"/>
</dbReference>
<evidence type="ECO:0000256" key="3">
    <source>
        <dbReference type="ARBA" id="ARBA00012891"/>
    </source>
</evidence>
<dbReference type="PATRIC" id="fig|743698.3.peg.530"/>
<dbReference type="InterPro" id="IPR023406">
    <property type="entry name" value="Topo_IA_AS"/>
</dbReference>
<dbReference type="KEGG" id="seri:SERIO_v1c05310"/>
<dbReference type="GO" id="GO:0006265">
    <property type="term" value="P:DNA topological change"/>
    <property type="evidence" value="ECO:0007669"/>
    <property type="project" value="InterPro"/>
</dbReference>
<dbReference type="Gene3D" id="1.10.290.10">
    <property type="entry name" value="Topoisomerase I, domain 4"/>
    <property type="match status" value="1"/>
</dbReference>
<proteinExistence type="inferred from homology"/>
<evidence type="ECO:0000313" key="13">
    <source>
        <dbReference type="EMBL" id="AKM54105.1"/>
    </source>
</evidence>
<dbReference type="CDD" id="cd00186">
    <property type="entry name" value="TOP1Ac"/>
    <property type="match status" value="1"/>
</dbReference>
<dbReference type="InterPro" id="IPR005733">
    <property type="entry name" value="TopoI_bac-type"/>
</dbReference>
<dbReference type="Proteomes" id="UP000035661">
    <property type="component" value="Chromosome"/>
</dbReference>
<dbReference type="SMART" id="SM00437">
    <property type="entry name" value="TOP1Ac"/>
    <property type="match status" value="1"/>
</dbReference>
<evidence type="ECO:0000256" key="1">
    <source>
        <dbReference type="ARBA" id="ARBA00000213"/>
    </source>
</evidence>
<evidence type="ECO:0000256" key="8">
    <source>
        <dbReference type="ARBA" id="ARBA00031985"/>
    </source>
</evidence>
<reference evidence="14" key="2">
    <citation type="submission" date="2015-06" db="EMBL/GenBank/DDBJ databases">
        <title>Complete genome sequence of Spiroplasma eriocheiris TDA-040725-5 (DSM 21848).</title>
        <authorList>
            <person name="Lo W.-S."/>
            <person name="Kuo C.-H."/>
        </authorList>
    </citation>
    <scope>NUCLEOTIDE SEQUENCE [LARGE SCALE GENOMIC DNA]</scope>
    <source>
        <strain evidence="14">TDA-040725-5</strain>
    </source>
</reference>
<gene>
    <name evidence="13" type="primary">topG</name>
    <name evidence="13" type="ORF">SERIO_v1c05310</name>
</gene>
<dbReference type="InterPro" id="IPR000380">
    <property type="entry name" value="Topo_IA"/>
</dbReference>
<evidence type="ECO:0000313" key="14">
    <source>
        <dbReference type="Proteomes" id="UP000035661"/>
    </source>
</evidence>
<feature type="domain" description="Topo IA-type catalytic" evidence="12">
    <location>
        <begin position="130"/>
        <end position="547"/>
    </location>
</feature>
<keyword evidence="6" id="KW-0413">Isomerase</keyword>
<name>A0A0H3XI39_9MOLU</name>
<dbReference type="PANTHER" id="PTHR42785">
    <property type="entry name" value="DNA TOPOISOMERASE, TYPE IA, CORE"/>
    <property type="match status" value="1"/>
</dbReference>
<dbReference type="InterPro" id="IPR003601">
    <property type="entry name" value="Topo_IA_2"/>
</dbReference>
<dbReference type="RefSeq" id="WP_073797401.1">
    <property type="nucleotide sequence ID" value="NZ_CP011856.1"/>
</dbReference>
<dbReference type="Pfam" id="PF01131">
    <property type="entry name" value="Topoisom_bac"/>
    <property type="match status" value="1"/>
</dbReference>
<dbReference type="STRING" id="315358.SERIO_v1c05310"/>
<protein>
    <recommendedName>
        <fullName evidence="3">DNA topoisomerase</fullName>
        <ecNumber evidence="3">5.6.2.1</ecNumber>
    </recommendedName>
    <alternativeName>
        <fullName evidence="10">Omega-protein</fullName>
    </alternativeName>
    <alternativeName>
        <fullName evidence="9">Relaxing enzyme</fullName>
    </alternativeName>
    <alternativeName>
        <fullName evidence="7">Swivelase</fullName>
    </alternativeName>
    <alternativeName>
        <fullName evidence="8">Untwisting enzyme</fullName>
    </alternativeName>
</protein>
<dbReference type="NCBIfam" id="TIGR01051">
    <property type="entry name" value="topA_bact"/>
    <property type="match status" value="1"/>
</dbReference>
<evidence type="ECO:0000256" key="5">
    <source>
        <dbReference type="ARBA" id="ARBA00023125"/>
    </source>
</evidence>
<dbReference type="GO" id="GO:0003677">
    <property type="term" value="F:DNA binding"/>
    <property type="evidence" value="ECO:0007669"/>
    <property type="project" value="UniProtKB-KW"/>
</dbReference>
<dbReference type="InterPro" id="IPR013825">
    <property type="entry name" value="Topo_IA_cen_sub2"/>
</dbReference>
<dbReference type="PROSITE" id="PS50880">
    <property type="entry name" value="TOPRIM"/>
    <property type="match status" value="1"/>
</dbReference>
<dbReference type="InterPro" id="IPR013497">
    <property type="entry name" value="Topo_IA_cen"/>
</dbReference>
<evidence type="ECO:0000256" key="10">
    <source>
        <dbReference type="ARBA" id="ARBA00032877"/>
    </source>
</evidence>
<dbReference type="GO" id="GO:0003917">
    <property type="term" value="F:DNA topoisomerase type I (single strand cut, ATP-independent) activity"/>
    <property type="evidence" value="ECO:0007669"/>
    <property type="project" value="UniProtKB-EC"/>
</dbReference>
<sequence>MAKILVIMEAPAKAKKVQSFLGKDYIVWATGGHLRELKTDGDYYLGIDLETMKPRYQPISDRVEIINKLKEFANTAEQVYLATDPDREGEAIAYSLQELLRCKSKSYRLIFNEITEPAVINAIANKTKVDMNLVKAQETRRILDRLLGFRLSNLLKVKIDSKSAGRVQSVALKLIVKRYFEHQNFKPVEYWNLYGLHRQDQFELTKINNNKVEKTISSQQMVNNIITDLAPTSKIINIIRKPSKSKGVSPLITSTVLQKANSKYDYPTETVTKILQTLYEQGIISYPRTDSTRLNDDFIRIAQTYLTNKFGPEYLLTTTKKQKSKLNVQDAHEAIRPTNLKHDLIWAKEHLPKEQYNIYKLIWEYTLGSLMAPALIDRTIVTILNKDKYEFTLATGIISFMGVKKLIDDKAEDEEELLTSNNTYQIGSEIKFDEILPKQSFTKPEPLFTEASLIKVLEELGIGRPATYATIFKILRTREYVTLNKKAYEPTAQGIKTIDYLEKAYQSIIDEYYTANMEKVLDQIAEGKLDSKDYLIDFWLTFNKKIKQLFRDRF</sequence>
<dbReference type="SUPFAM" id="SSF56712">
    <property type="entry name" value="Prokaryotic type I DNA topoisomerase"/>
    <property type="match status" value="1"/>
</dbReference>
<keyword evidence="14" id="KW-1185">Reference proteome</keyword>
<dbReference type="SMART" id="SM00493">
    <property type="entry name" value="TOPRIM"/>
    <property type="match status" value="1"/>
</dbReference>
<comment type="similarity">
    <text evidence="2">Belongs to the type IA topoisomerase family.</text>
</comment>
<dbReference type="Gene3D" id="2.70.20.10">
    <property type="entry name" value="Topoisomerase I, domain 3"/>
    <property type="match status" value="1"/>
</dbReference>
<keyword evidence="4" id="KW-0799">Topoisomerase</keyword>
<evidence type="ECO:0000259" key="11">
    <source>
        <dbReference type="PROSITE" id="PS50880"/>
    </source>
</evidence>
<comment type="catalytic activity">
    <reaction evidence="1">
        <text>ATP-independent breakage of single-stranded DNA, followed by passage and rejoining.</text>
        <dbReference type="EC" id="5.6.2.1"/>
    </reaction>
</comment>
<evidence type="ECO:0000256" key="4">
    <source>
        <dbReference type="ARBA" id="ARBA00023029"/>
    </source>
</evidence>
<evidence type="ECO:0000259" key="12">
    <source>
        <dbReference type="PROSITE" id="PS52039"/>
    </source>
</evidence>
<dbReference type="EMBL" id="CP011856">
    <property type="protein sequence ID" value="AKM54105.1"/>
    <property type="molecule type" value="Genomic_DNA"/>
</dbReference>
<evidence type="ECO:0000256" key="6">
    <source>
        <dbReference type="ARBA" id="ARBA00023235"/>
    </source>
</evidence>
<reference evidence="13 14" key="1">
    <citation type="journal article" date="2015" name="Genome Biol. Evol.">
        <title>Found and Lost: The Fates of Horizontally Acquired Genes in Arthropod-Symbiotic Spiroplasma.</title>
        <authorList>
            <person name="Lo W.S."/>
            <person name="Gasparich G.E."/>
            <person name="Kuo C.H."/>
        </authorList>
    </citation>
    <scope>NUCLEOTIDE SEQUENCE [LARGE SCALE GENOMIC DNA]</scope>
    <source>
        <strain evidence="14">TDA-040725-5</strain>
    </source>
</reference>
<dbReference type="AlphaFoldDB" id="A0A0H3XI39"/>
<dbReference type="InterPro" id="IPR003602">
    <property type="entry name" value="Topo_IA_DNA-bd_dom"/>
</dbReference>
<dbReference type="InterPro" id="IPR013826">
    <property type="entry name" value="Topo_IA_cen_sub3"/>
</dbReference>
<dbReference type="EC" id="5.6.2.1" evidence="3"/>
<evidence type="ECO:0000256" key="2">
    <source>
        <dbReference type="ARBA" id="ARBA00009446"/>
    </source>
</evidence>
<dbReference type="InterPro" id="IPR023405">
    <property type="entry name" value="Topo_IA_core_domain"/>
</dbReference>
<dbReference type="SMART" id="SM00436">
    <property type="entry name" value="TOP1Bc"/>
    <property type="match status" value="1"/>
</dbReference>
<dbReference type="Gene3D" id="3.40.50.140">
    <property type="match status" value="1"/>
</dbReference>
<dbReference type="InterPro" id="IPR013824">
    <property type="entry name" value="Topo_IA_cen_sub1"/>
</dbReference>
<dbReference type="Pfam" id="PF01751">
    <property type="entry name" value="Toprim"/>
    <property type="match status" value="1"/>
</dbReference>
<feature type="domain" description="Toprim" evidence="11">
    <location>
        <begin position="3"/>
        <end position="117"/>
    </location>
</feature>
<evidence type="ECO:0000256" key="9">
    <source>
        <dbReference type="ARBA" id="ARBA00032235"/>
    </source>
</evidence>
<dbReference type="PROSITE" id="PS00396">
    <property type="entry name" value="TOPO_IA_1"/>
    <property type="match status" value="1"/>
</dbReference>